<evidence type="ECO:0000256" key="6">
    <source>
        <dbReference type="ARBA" id="ARBA00023098"/>
    </source>
</evidence>
<dbReference type="InterPro" id="IPR051406">
    <property type="entry name" value="PLD_domain"/>
</dbReference>
<evidence type="ECO:0000259" key="8">
    <source>
        <dbReference type="PROSITE" id="PS50035"/>
    </source>
</evidence>
<dbReference type="AlphaFoldDB" id="A0A4U0FJA7"/>
<keyword evidence="10" id="KW-1185">Reference proteome</keyword>
<accession>A0A4U0FJA7</accession>
<dbReference type="OrthoDB" id="281759at2"/>
<evidence type="ECO:0000256" key="4">
    <source>
        <dbReference type="ARBA" id="ARBA00022801"/>
    </source>
</evidence>
<evidence type="ECO:0000256" key="5">
    <source>
        <dbReference type="ARBA" id="ARBA00022963"/>
    </source>
</evidence>
<feature type="domain" description="PLD phosphodiesterase" evidence="8">
    <location>
        <begin position="118"/>
        <end position="145"/>
    </location>
</feature>
<sequence length="258" mass="28296">MKRKFLLFALLPVLVAGGCTQKTDVGRSQTSSVEWSFTQAGQHPERQLVQVIDSAEKTLDIAIYSLTYPDIVDAIKQAKRRGVEVRLITDYSQSKGKTQSEALKLLGSAGIPIKINKHSGLMHLKMTIADGKIGTTGSFNYSKAASTVNDEMLIVFREEEAARSFHEQFERMWNDTENFAALETRIAQGAPQSSAEPEEEPAASVPAPCTNPQIKGNINARGDKIYHVPGGRSYKGTKAEQMFCSEEEAEAAGFRKAP</sequence>
<name>A0A4U0FJA7_9BACL</name>
<evidence type="ECO:0000256" key="3">
    <source>
        <dbReference type="ARBA" id="ARBA00012027"/>
    </source>
</evidence>
<dbReference type="PANTHER" id="PTHR43856:SF1">
    <property type="entry name" value="MITOCHONDRIAL CARDIOLIPIN HYDROLASE"/>
    <property type="match status" value="1"/>
</dbReference>
<keyword evidence="5" id="KW-0442">Lipid degradation</keyword>
<keyword evidence="4" id="KW-0378">Hydrolase</keyword>
<dbReference type="PANTHER" id="PTHR43856">
    <property type="entry name" value="CARDIOLIPIN HYDROLASE"/>
    <property type="match status" value="1"/>
</dbReference>
<dbReference type="GO" id="GO:0006793">
    <property type="term" value="P:phosphorus metabolic process"/>
    <property type="evidence" value="ECO:0007669"/>
    <property type="project" value="UniProtKB-ARBA"/>
</dbReference>
<feature type="region of interest" description="Disordered" evidence="7">
    <location>
        <begin position="188"/>
        <end position="227"/>
    </location>
</feature>
<reference evidence="9 10" key="1">
    <citation type="submission" date="2019-04" db="EMBL/GenBank/DDBJ databases">
        <title>Cohnella sp. nov., isolated from soil.</title>
        <authorList>
            <person name="Kim W."/>
        </authorList>
    </citation>
    <scope>NUCLEOTIDE SEQUENCE [LARGE SCALE GENOMIC DNA]</scope>
    <source>
        <strain evidence="9 10">CAU 1483</strain>
    </source>
</reference>
<evidence type="ECO:0000313" key="9">
    <source>
        <dbReference type="EMBL" id="TJY43552.1"/>
    </source>
</evidence>
<evidence type="ECO:0000256" key="2">
    <source>
        <dbReference type="ARBA" id="ARBA00008664"/>
    </source>
</evidence>
<dbReference type="PROSITE" id="PS50035">
    <property type="entry name" value="PLD"/>
    <property type="match status" value="1"/>
</dbReference>
<dbReference type="PROSITE" id="PS51257">
    <property type="entry name" value="PROKAR_LIPOPROTEIN"/>
    <property type="match status" value="1"/>
</dbReference>
<dbReference type="CDD" id="cd09170">
    <property type="entry name" value="PLDc_Nuc"/>
    <property type="match status" value="1"/>
</dbReference>
<organism evidence="9 10">
    <name type="scientific">Cohnella pontilimi</name>
    <dbReference type="NCBI Taxonomy" id="2564100"/>
    <lineage>
        <taxon>Bacteria</taxon>
        <taxon>Bacillati</taxon>
        <taxon>Bacillota</taxon>
        <taxon>Bacilli</taxon>
        <taxon>Bacillales</taxon>
        <taxon>Paenibacillaceae</taxon>
        <taxon>Cohnella</taxon>
    </lineage>
</organism>
<comment type="catalytic activity">
    <reaction evidence="1">
        <text>a 1,2-diacyl-sn-glycero-3-phosphocholine + H2O = a 1,2-diacyl-sn-glycero-3-phosphate + choline + H(+)</text>
        <dbReference type="Rhea" id="RHEA:14445"/>
        <dbReference type="ChEBI" id="CHEBI:15354"/>
        <dbReference type="ChEBI" id="CHEBI:15377"/>
        <dbReference type="ChEBI" id="CHEBI:15378"/>
        <dbReference type="ChEBI" id="CHEBI:57643"/>
        <dbReference type="ChEBI" id="CHEBI:58608"/>
        <dbReference type="EC" id="3.1.4.4"/>
    </reaction>
</comment>
<comment type="caution">
    <text evidence="9">The sequence shown here is derived from an EMBL/GenBank/DDBJ whole genome shotgun (WGS) entry which is preliminary data.</text>
</comment>
<evidence type="ECO:0000256" key="1">
    <source>
        <dbReference type="ARBA" id="ARBA00000798"/>
    </source>
</evidence>
<dbReference type="InterPro" id="IPR025202">
    <property type="entry name" value="PLD-like_dom"/>
</dbReference>
<dbReference type="GO" id="GO:0016042">
    <property type="term" value="P:lipid catabolic process"/>
    <property type="evidence" value="ECO:0007669"/>
    <property type="project" value="UniProtKB-KW"/>
</dbReference>
<gene>
    <name evidence="9" type="ORF">E5161_06675</name>
</gene>
<dbReference type="RefSeq" id="WP_136776913.1">
    <property type="nucleotide sequence ID" value="NZ_SUPK01000002.1"/>
</dbReference>
<protein>
    <recommendedName>
        <fullName evidence="3">phospholipase D</fullName>
        <ecNumber evidence="3">3.1.4.4</ecNumber>
    </recommendedName>
</protein>
<dbReference type="SUPFAM" id="SSF56024">
    <property type="entry name" value="Phospholipase D/nuclease"/>
    <property type="match status" value="1"/>
</dbReference>
<evidence type="ECO:0000256" key="7">
    <source>
        <dbReference type="SAM" id="MobiDB-lite"/>
    </source>
</evidence>
<dbReference type="EC" id="3.1.4.4" evidence="3"/>
<comment type="similarity">
    <text evidence="2">Belongs to the phospholipase D family.</text>
</comment>
<dbReference type="InterPro" id="IPR001736">
    <property type="entry name" value="PLipase_D/transphosphatidylase"/>
</dbReference>
<evidence type="ECO:0000313" key="10">
    <source>
        <dbReference type="Proteomes" id="UP000309673"/>
    </source>
</evidence>
<dbReference type="EMBL" id="SUPK01000002">
    <property type="protein sequence ID" value="TJY43552.1"/>
    <property type="molecule type" value="Genomic_DNA"/>
</dbReference>
<dbReference type="Gene3D" id="3.30.870.10">
    <property type="entry name" value="Endonuclease Chain A"/>
    <property type="match status" value="1"/>
</dbReference>
<dbReference type="GO" id="GO:0004630">
    <property type="term" value="F:phospholipase D activity"/>
    <property type="evidence" value="ECO:0007669"/>
    <property type="project" value="UniProtKB-EC"/>
</dbReference>
<dbReference type="GO" id="GO:0016891">
    <property type="term" value="F:RNA endonuclease activity producing 5'-phosphomonoesters, hydrolytic mechanism"/>
    <property type="evidence" value="ECO:0007669"/>
    <property type="project" value="TreeGrafter"/>
</dbReference>
<proteinExistence type="inferred from homology"/>
<dbReference type="Proteomes" id="UP000309673">
    <property type="component" value="Unassembled WGS sequence"/>
</dbReference>
<dbReference type="Pfam" id="PF13091">
    <property type="entry name" value="PLDc_2"/>
    <property type="match status" value="1"/>
</dbReference>
<keyword evidence="6" id="KW-0443">Lipid metabolism</keyword>